<dbReference type="GO" id="GO:0003676">
    <property type="term" value="F:nucleic acid binding"/>
    <property type="evidence" value="ECO:0007669"/>
    <property type="project" value="InterPro"/>
</dbReference>
<dbReference type="SMART" id="SM00733">
    <property type="entry name" value="Mterf"/>
    <property type="match status" value="5"/>
</dbReference>
<accession>E9H0X7</accession>
<dbReference type="Proteomes" id="UP000000305">
    <property type="component" value="Unassembled WGS sequence"/>
</dbReference>
<evidence type="ECO:0000256" key="3">
    <source>
        <dbReference type="ARBA" id="ARBA00022946"/>
    </source>
</evidence>
<name>E9H0X7_DAPPU</name>
<dbReference type="KEGG" id="dpx:DAPPUDRAFT_307185"/>
<sequence length="359" mass="41638">MLRQCLRLKNIQFLLKSTANRNGADFVEHRVLVSNVRRNHSVVPINKSESDVFDDSTELIPFQEKNNPLLEDPNFDGVVPIVAPSFNLASLVNKSELLQTFVKLGVSIHDWEKKGNIHSWIVKLDFKKDVQPIIQFLVDQGVSPESLGTIFTKSPMLLKTSIEELEIRTKYLQSKKFTSEMIVRIFSRNPFWLLFSTQRIDTRLGFVQQTFDLTGNELRALASREPRLITSNIQQIKLMNFGFKEEMGFEHQQIKKMLLTKPKLWLMNKPMLLDRFDYLHNVVKMDHETMLQFPGVLTSRSFRVKQRHGFLCYLNRAQYDPKLPNYVSPLKLISDSDSNFAVHVAKASVQEFNDFCKTV</sequence>
<evidence type="ECO:0000256" key="4">
    <source>
        <dbReference type="ARBA" id="ARBA00023015"/>
    </source>
</evidence>
<gene>
    <name evidence="8" type="ORF">DAPPUDRAFT_307185</name>
</gene>
<dbReference type="GO" id="GO:0061668">
    <property type="term" value="P:mitochondrial ribosome assembly"/>
    <property type="evidence" value="ECO:0000318"/>
    <property type="project" value="GO_Central"/>
</dbReference>
<dbReference type="EMBL" id="GL732582">
    <property type="protein sequence ID" value="EFX74625.1"/>
    <property type="molecule type" value="Genomic_DNA"/>
</dbReference>
<keyword evidence="5" id="KW-0496">Mitochondrion</keyword>
<evidence type="ECO:0000256" key="6">
    <source>
        <dbReference type="ARBA" id="ARBA00023163"/>
    </source>
</evidence>
<dbReference type="InParanoid" id="E9H0X7"/>
<dbReference type="OMA" id="NPFWLMF"/>
<dbReference type="OrthoDB" id="637682at2759"/>
<evidence type="ECO:0000256" key="7">
    <source>
        <dbReference type="ARBA" id="ARBA00071275"/>
    </source>
</evidence>
<comment type="similarity">
    <text evidence="2">Belongs to the mTERF family.</text>
</comment>
<dbReference type="AlphaFoldDB" id="E9H0X7"/>
<evidence type="ECO:0000256" key="5">
    <source>
        <dbReference type="ARBA" id="ARBA00023128"/>
    </source>
</evidence>
<dbReference type="InterPro" id="IPR003690">
    <property type="entry name" value="MTERF"/>
</dbReference>
<keyword evidence="9" id="KW-1185">Reference proteome</keyword>
<dbReference type="PANTHER" id="PTHR13068:SF112">
    <property type="entry name" value="TRANSCRIPTION TERMINATION FACTOR 3, MITOCHONDRIAL"/>
    <property type="match status" value="1"/>
</dbReference>
<dbReference type="Pfam" id="PF02536">
    <property type="entry name" value="mTERF"/>
    <property type="match status" value="1"/>
</dbReference>
<evidence type="ECO:0000256" key="2">
    <source>
        <dbReference type="ARBA" id="ARBA00007692"/>
    </source>
</evidence>
<proteinExistence type="inferred from homology"/>
<dbReference type="FunFam" id="1.25.70.10:FF:000002">
    <property type="entry name" value="transcription termination factor 3, mitochondrial"/>
    <property type="match status" value="1"/>
</dbReference>
<dbReference type="STRING" id="6669.E9H0X7"/>
<organism evidence="8 9">
    <name type="scientific">Daphnia pulex</name>
    <name type="common">Water flea</name>
    <dbReference type="NCBI Taxonomy" id="6669"/>
    <lineage>
        <taxon>Eukaryota</taxon>
        <taxon>Metazoa</taxon>
        <taxon>Ecdysozoa</taxon>
        <taxon>Arthropoda</taxon>
        <taxon>Crustacea</taxon>
        <taxon>Branchiopoda</taxon>
        <taxon>Diplostraca</taxon>
        <taxon>Cladocera</taxon>
        <taxon>Anomopoda</taxon>
        <taxon>Daphniidae</taxon>
        <taxon>Daphnia</taxon>
    </lineage>
</organism>
<dbReference type="eggNOG" id="KOG1267">
    <property type="taxonomic scope" value="Eukaryota"/>
</dbReference>
<dbReference type="GO" id="GO:1903108">
    <property type="term" value="P:regulation of mitochondrial transcription"/>
    <property type="evidence" value="ECO:0000318"/>
    <property type="project" value="GO_Central"/>
</dbReference>
<dbReference type="PANTHER" id="PTHR13068">
    <property type="entry name" value="CGI-12 PROTEIN-RELATED"/>
    <property type="match status" value="1"/>
</dbReference>
<dbReference type="GO" id="GO:0005739">
    <property type="term" value="C:mitochondrion"/>
    <property type="evidence" value="ECO:0000318"/>
    <property type="project" value="GO_Central"/>
</dbReference>
<evidence type="ECO:0000313" key="9">
    <source>
        <dbReference type="Proteomes" id="UP000000305"/>
    </source>
</evidence>
<dbReference type="FunCoup" id="E9H0X7">
    <property type="interactions" value="1233"/>
</dbReference>
<keyword evidence="4" id="KW-0805">Transcription regulation</keyword>
<evidence type="ECO:0000256" key="1">
    <source>
        <dbReference type="ARBA" id="ARBA00004173"/>
    </source>
</evidence>
<reference evidence="8 9" key="1">
    <citation type="journal article" date="2011" name="Science">
        <title>The ecoresponsive genome of Daphnia pulex.</title>
        <authorList>
            <person name="Colbourne J.K."/>
            <person name="Pfrender M.E."/>
            <person name="Gilbert D."/>
            <person name="Thomas W.K."/>
            <person name="Tucker A."/>
            <person name="Oakley T.H."/>
            <person name="Tokishita S."/>
            <person name="Aerts A."/>
            <person name="Arnold G.J."/>
            <person name="Basu M.K."/>
            <person name="Bauer D.J."/>
            <person name="Caceres C.E."/>
            <person name="Carmel L."/>
            <person name="Casola C."/>
            <person name="Choi J.H."/>
            <person name="Detter J.C."/>
            <person name="Dong Q."/>
            <person name="Dusheyko S."/>
            <person name="Eads B.D."/>
            <person name="Frohlich T."/>
            <person name="Geiler-Samerotte K.A."/>
            <person name="Gerlach D."/>
            <person name="Hatcher P."/>
            <person name="Jogdeo S."/>
            <person name="Krijgsveld J."/>
            <person name="Kriventseva E.V."/>
            <person name="Kultz D."/>
            <person name="Laforsch C."/>
            <person name="Lindquist E."/>
            <person name="Lopez J."/>
            <person name="Manak J.R."/>
            <person name="Muller J."/>
            <person name="Pangilinan J."/>
            <person name="Patwardhan R.P."/>
            <person name="Pitluck S."/>
            <person name="Pritham E.J."/>
            <person name="Rechtsteiner A."/>
            <person name="Rho M."/>
            <person name="Rogozin I.B."/>
            <person name="Sakarya O."/>
            <person name="Salamov A."/>
            <person name="Schaack S."/>
            <person name="Shapiro H."/>
            <person name="Shiga Y."/>
            <person name="Skalitzky C."/>
            <person name="Smith Z."/>
            <person name="Souvorov A."/>
            <person name="Sung W."/>
            <person name="Tang Z."/>
            <person name="Tsuchiya D."/>
            <person name="Tu H."/>
            <person name="Vos H."/>
            <person name="Wang M."/>
            <person name="Wolf Y.I."/>
            <person name="Yamagata H."/>
            <person name="Yamada T."/>
            <person name="Ye Y."/>
            <person name="Shaw J.R."/>
            <person name="Andrews J."/>
            <person name="Crease T.J."/>
            <person name="Tang H."/>
            <person name="Lucas S.M."/>
            <person name="Robertson H.M."/>
            <person name="Bork P."/>
            <person name="Koonin E.V."/>
            <person name="Zdobnov E.M."/>
            <person name="Grigoriev I.V."/>
            <person name="Lynch M."/>
            <person name="Boore J.L."/>
        </authorList>
    </citation>
    <scope>NUCLEOTIDE SEQUENCE [LARGE SCALE GENOMIC DNA]</scope>
</reference>
<keyword evidence="3" id="KW-0809">Transit peptide</keyword>
<dbReference type="Gene3D" id="1.25.70.10">
    <property type="entry name" value="Transcription termination factor 3, mitochondrial"/>
    <property type="match status" value="1"/>
</dbReference>
<dbReference type="InterPro" id="IPR038538">
    <property type="entry name" value="MTERF_sf"/>
</dbReference>
<keyword evidence="6" id="KW-0804">Transcription</keyword>
<dbReference type="HOGENOM" id="CLU_042536_0_0_1"/>
<evidence type="ECO:0000313" key="8">
    <source>
        <dbReference type="EMBL" id="EFX74625.1"/>
    </source>
</evidence>
<dbReference type="GO" id="GO:0045892">
    <property type="term" value="P:negative regulation of DNA-templated transcription"/>
    <property type="evidence" value="ECO:0000318"/>
    <property type="project" value="GO_Central"/>
</dbReference>
<protein>
    <recommendedName>
        <fullName evidence="7">Transcription termination factor 3, mitochondrial</fullName>
    </recommendedName>
</protein>
<comment type="subcellular location">
    <subcellularLocation>
        <location evidence="1">Mitochondrion</location>
    </subcellularLocation>
</comment>